<name>A0A380Q120_9FIRM</name>
<gene>
    <name evidence="1" type="ORF">NCTC12020_02059</name>
</gene>
<keyword evidence="2" id="KW-1185">Reference proteome</keyword>
<dbReference type="AlphaFoldDB" id="A0A380Q120"/>
<organism evidence="1 2">
    <name type="scientific">Veillonella criceti</name>
    <dbReference type="NCBI Taxonomy" id="103891"/>
    <lineage>
        <taxon>Bacteria</taxon>
        <taxon>Bacillati</taxon>
        <taxon>Bacillota</taxon>
        <taxon>Negativicutes</taxon>
        <taxon>Veillonellales</taxon>
        <taxon>Veillonellaceae</taxon>
        <taxon>Veillonella</taxon>
    </lineage>
</organism>
<reference evidence="1 2" key="1">
    <citation type="submission" date="2018-06" db="EMBL/GenBank/DDBJ databases">
        <authorList>
            <consortium name="Pathogen Informatics"/>
            <person name="Doyle S."/>
        </authorList>
    </citation>
    <scope>NUCLEOTIDE SEQUENCE [LARGE SCALE GENOMIC DNA]</scope>
    <source>
        <strain evidence="1 2">NCTC12020</strain>
    </source>
</reference>
<proteinExistence type="predicted"/>
<dbReference type="EMBL" id="UHIO01000005">
    <property type="protein sequence ID" value="SUP79524.1"/>
    <property type="molecule type" value="Genomic_DNA"/>
</dbReference>
<accession>A0A380Q120</accession>
<evidence type="ECO:0000313" key="2">
    <source>
        <dbReference type="Proteomes" id="UP000255367"/>
    </source>
</evidence>
<sequence>MKPSNMDWNTKNVMPLLAAEKVVITPQVLAIVENRRMADFLQDVGGTWSMIDSLSNYTVLQKNNILILDVLIRLGIECTWIGINLVYVRHVRHIHIGELSVCVQRYEFEIK</sequence>
<dbReference type="Proteomes" id="UP000255367">
    <property type="component" value="Unassembled WGS sequence"/>
</dbReference>
<evidence type="ECO:0000313" key="1">
    <source>
        <dbReference type="EMBL" id="SUP79524.1"/>
    </source>
</evidence>
<protein>
    <submittedName>
        <fullName evidence="1">Uncharacterized protein</fullName>
    </submittedName>
</protein>